<dbReference type="GeneTree" id="ENSGT01150000286943"/>
<feature type="signal peptide" evidence="2">
    <location>
        <begin position="1"/>
        <end position="27"/>
    </location>
</feature>
<evidence type="ECO:0008006" key="5">
    <source>
        <dbReference type="Google" id="ProtNLM"/>
    </source>
</evidence>
<proteinExistence type="predicted"/>
<accession>A0A7N9D835</accession>
<evidence type="ECO:0000313" key="4">
    <source>
        <dbReference type="Proteomes" id="UP000233100"/>
    </source>
</evidence>
<sequence>MFTEHLSFLSFLFCFVLFCLRWSLTLSPRLECSAVISAHCNFHIPDSSNSHVSASRVAGITGACHHAWLFFFFFFFLLLAQIGFHQVGQTSLELLTSSDSPVLASQSAGIIGMSHRTWPL</sequence>
<reference evidence="3" key="3">
    <citation type="submission" date="2025-09" db="UniProtKB">
        <authorList>
            <consortium name="Ensembl"/>
        </authorList>
    </citation>
    <scope>IDENTIFICATION</scope>
</reference>
<dbReference type="PRINTS" id="PR02045">
    <property type="entry name" value="F138DOMAIN"/>
</dbReference>
<evidence type="ECO:0000256" key="1">
    <source>
        <dbReference type="SAM" id="Phobius"/>
    </source>
</evidence>
<dbReference type="Ensembl" id="ENSMFAT00000093348.1">
    <property type="protein sequence ID" value="ENSMFAP00000061046.1"/>
    <property type="gene ID" value="ENSMFAG00000061078.1"/>
</dbReference>
<dbReference type="PANTHER" id="PTHR12138:SF135">
    <property type="entry name" value="SAM DOMAIN-CONTAINING PROTEIN"/>
    <property type="match status" value="1"/>
</dbReference>
<dbReference type="AlphaFoldDB" id="A0A7N9D835"/>
<keyword evidence="4" id="KW-1185">Reference proteome</keyword>
<feature type="transmembrane region" description="Helical" evidence="1">
    <location>
        <begin position="54"/>
        <end position="79"/>
    </location>
</feature>
<reference evidence="3 4" key="1">
    <citation type="submission" date="2013-03" db="EMBL/GenBank/DDBJ databases">
        <authorList>
            <person name="Warren W."/>
            <person name="Wilson R.K."/>
        </authorList>
    </citation>
    <scope>NUCLEOTIDE SEQUENCE</scope>
</reference>
<keyword evidence="1" id="KW-0472">Membrane</keyword>
<keyword evidence="1" id="KW-0812">Transmembrane</keyword>
<organism evidence="3 4">
    <name type="scientific">Macaca fascicularis</name>
    <name type="common">Crab-eating macaque</name>
    <name type="synonym">Cynomolgus monkey</name>
    <dbReference type="NCBI Taxonomy" id="9541"/>
    <lineage>
        <taxon>Eukaryota</taxon>
        <taxon>Metazoa</taxon>
        <taxon>Chordata</taxon>
        <taxon>Craniata</taxon>
        <taxon>Vertebrata</taxon>
        <taxon>Euteleostomi</taxon>
        <taxon>Mammalia</taxon>
        <taxon>Eutheria</taxon>
        <taxon>Euarchontoglires</taxon>
        <taxon>Primates</taxon>
        <taxon>Haplorrhini</taxon>
        <taxon>Catarrhini</taxon>
        <taxon>Cercopithecidae</taxon>
        <taxon>Cercopithecinae</taxon>
        <taxon>Macaca</taxon>
    </lineage>
</organism>
<evidence type="ECO:0000256" key="2">
    <source>
        <dbReference type="SAM" id="SignalP"/>
    </source>
</evidence>
<dbReference type="Proteomes" id="UP000233100">
    <property type="component" value="Chromosome 15"/>
</dbReference>
<protein>
    <recommendedName>
        <fullName evidence="5">Secreted protein</fullName>
    </recommendedName>
</protein>
<evidence type="ECO:0000313" key="3">
    <source>
        <dbReference type="Ensembl" id="ENSMFAP00000061046.1"/>
    </source>
</evidence>
<keyword evidence="1" id="KW-1133">Transmembrane helix</keyword>
<feature type="chain" id="PRO_5030572327" description="Secreted protein" evidence="2">
    <location>
        <begin position="28"/>
        <end position="120"/>
    </location>
</feature>
<name>A0A7N9D835_MACFA</name>
<reference evidence="3" key="2">
    <citation type="submission" date="2025-08" db="UniProtKB">
        <authorList>
            <consortium name="Ensembl"/>
        </authorList>
    </citation>
    <scope>IDENTIFICATION</scope>
</reference>
<keyword evidence="2" id="KW-0732">Signal</keyword>
<dbReference type="PANTHER" id="PTHR12138">
    <property type="entry name" value="PRIMATE-EXPANDED PROTEIN FAMILY"/>
    <property type="match status" value="1"/>
</dbReference>